<reference evidence="7" key="1">
    <citation type="submission" date="2015-02" db="EMBL/GenBank/DDBJ databases">
        <title>Genome sequencing for Strongylocentrotus purpuratus.</title>
        <authorList>
            <person name="Murali S."/>
            <person name="Liu Y."/>
            <person name="Vee V."/>
            <person name="English A."/>
            <person name="Wang M."/>
            <person name="Skinner E."/>
            <person name="Han Y."/>
            <person name="Muzny D.M."/>
            <person name="Worley K.C."/>
            <person name="Gibbs R.A."/>
        </authorList>
    </citation>
    <scope>NUCLEOTIDE SEQUENCE</scope>
</reference>
<dbReference type="SMART" id="SM00220">
    <property type="entry name" value="S_TKc"/>
    <property type="match status" value="1"/>
</dbReference>
<feature type="region of interest" description="Disordered" evidence="3">
    <location>
        <begin position="602"/>
        <end position="707"/>
    </location>
</feature>
<dbReference type="InterPro" id="IPR000719">
    <property type="entry name" value="Prot_kinase_dom"/>
</dbReference>
<feature type="compositionally biased region" description="Polar residues" evidence="3">
    <location>
        <begin position="660"/>
        <end position="674"/>
    </location>
</feature>
<accession>A0A7M7P6P2</accession>
<dbReference type="GO" id="GO:0004674">
    <property type="term" value="F:protein serine/threonine kinase activity"/>
    <property type="evidence" value="ECO:0000318"/>
    <property type="project" value="GO_Central"/>
</dbReference>
<organism evidence="6 7">
    <name type="scientific">Strongylocentrotus purpuratus</name>
    <name type="common">Purple sea urchin</name>
    <dbReference type="NCBI Taxonomy" id="7668"/>
    <lineage>
        <taxon>Eukaryota</taxon>
        <taxon>Metazoa</taxon>
        <taxon>Echinodermata</taxon>
        <taxon>Eleutherozoa</taxon>
        <taxon>Echinozoa</taxon>
        <taxon>Echinoidea</taxon>
        <taxon>Euechinoidea</taxon>
        <taxon>Echinacea</taxon>
        <taxon>Camarodonta</taxon>
        <taxon>Echinidea</taxon>
        <taxon>Strongylocentrotidae</taxon>
        <taxon>Strongylocentrotus</taxon>
    </lineage>
</organism>
<keyword evidence="2" id="KW-0067">ATP-binding</keyword>
<protein>
    <recommendedName>
        <fullName evidence="5">Protein kinase domain-containing protein</fullName>
    </recommendedName>
</protein>
<feature type="compositionally biased region" description="Polar residues" evidence="3">
    <location>
        <begin position="637"/>
        <end position="647"/>
    </location>
</feature>
<dbReference type="EnsemblMetazoa" id="XM_030990999">
    <property type="protein sequence ID" value="XP_030846859"/>
    <property type="gene ID" value="LOC580430"/>
</dbReference>
<dbReference type="Gene3D" id="1.10.510.10">
    <property type="entry name" value="Transferase(Phosphotransferase) domain 1"/>
    <property type="match status" value="1"/>
</dbReference>
<dbReference type="AlphaFoldDB" id="A0A7M7P6P2"/>
<feature type="compositionally biased region" description="Low complexity" evidence="3">
    <location>
        <begin position="385"/>
        <end position="398"/>
    </location>
</feature>
<dbReference type="OrthoDB" id="193931at2759"/>
<keyword evidence="4" id="KW-0812">Transmembrane</keyword>
<dbReference type="GO" id="GO:0005524">
    <property type="term" value="F:ATP binding"/>
    <property type="evidence" value="ECO:0007669"/>
    <property type="project" value="UniProtKB-KW"/>
</dbReference>
<dbReference type="SUPFAM" id="SSF56112">
    <property type="entry name" value="Protein kinase-like (PK-like)"/>
    <property type="match status" value="1"/>
</dbReference>
<keyword evidence="1" id="KW-0547">Nucleotide-binding</keyword>
<dbReference type="KEGG" id="spu:580430"/>
<dbReference type="PANTHER" id="PTHR24346">
    <property type="entry name" value="MAP/MICROTUBULE AFFINITY-REGULATING KINASE"/>
    <property type="match status" value="1"/>
</dbReference>
<feature type="transmembrane region" description="Helical" evidence="4">
    <location>
        <begin position="191"/>
        <end position="212"/>
    </location>
</feature>
<dbReference type="RefSeq" id="XP_030846859.1">
    <property type="nucleotide sequence ID" value="XM_030990999.1"/>
</dbReference>
<dbReference type="GeneID" id="580430"/>
<evidence type="ECO:0000313" key="6">
    <source>
        <dbReference type="EnsemblMetazoa" id="XP_030846859"/>
    </source>
</evidence>
<dbReference type="PROSITE" id="PS50011">
    <property type="entry name" value="PROTEIN_KINASE_DOM"/>
    <property type="match status" value="1"/>
</dbReference>
<dbReference type="Proteomes" id="UP000007110">
    <property type="component" value="Unassembled WGS sequence"/>
</dbReference>
<evidence type="ECO:0000256" key="1">
    <source>
        <dbReference type="ARBA" id="ARBA00022741"/>
    </source>
</evidence>
<evidence type="ECO:0000256" key="3">
    <source>
        <dbReference type="SAM" id="MobiDB-lite"/>
    </source>
</evidence>
<evidence type="ECO:0000313" key="7">
    <source>
        <dbReference type="Proteomes" id="UP000007110"/>
    </source>
</evidence>
<sequence length="725" mass="82626">MDYSIIETADCRRHGYILTDMTLGSGTYAKVKLARAMKRKIAQTAKLRDDLRIKGHNMVAIKIISRRDAPTEYLKKFMPREIDAMRITHKHAHLIQLYEFFRSERGVYLVLEYAAHGDVLSYINESVLETGMAVEEDKARQLFRQIVSGVTFCHDRNVVHRDLKCENIILDENWNVKISEYTSRLLTSNLFLVYFFPCFFFIFMLTSDFGFACRFPSNRCNMLSTFCGSYAYAAPEIMAGKNYDGKLADVWSLGIILYALVNGRLPFNDQNLNTLMDQTKKKIKFQPWVSKACIHLIRKLLRQRPLLRLHANEIVHHPWVCQEPKSNPWHEGAAVMYENDPSFNKKQSFHRFMTVTESVLQVERQDRRTTIHDAQQQTMNTLVKPTTTTKQSTTAPMTLSMSPKKDTVRGRSSPSKTPVLLADGRIVKKELKGIMVEEKKNPKEAERYEYGPEHNKYYGAKLVNFKKKLAAIQSPLTAPNYASTMRNRMRNLYRRILADYPNGEHLFDMENEPGKCLVTKKYEPHEQVDDDDEKCDVSVDDAARALTGKHRDKGINIPTKESGEIMKEAVFDNFMPGVPKTAPPLPGEDRSLPIATVAVTDRLQSSGSRRRTSIKTKATTVKQPPTPVISCEHQSDKNMSLTSTNPPCNDEETPDAMAKATTSRKMLSIRNTVPRSKLKKSPPPYYAPSEQRSNVGHSSEKALKTSNNLYSHLQSSLPVLKKVAV</sequence>
<evidence type="ECO:0000259" key="5">
    <source>
        <dbReference type="PROSITE" id="PS50011"/>
    </source>
</evidence>
<dbReference type="PROSITE" id="PS00108">
    <property type="entry name" value="PROTEIN_KINASE_ST"/>
    <property type="match status" value="1"/>
</dbReference>
<dbReference type="InterPro" id="IPR008271">
    <property type="entry name" value="Ser/Thr_kinase_AS"/>
</dbReference>
<proteinExistence type="predicted"/>
<dbReference type="InParanoid" id="A0A7M7P6P2"/>
<keyword evidence="7" id="KW-1185">Reference proteome</keyword>
<reference evidence="6" key="2">
    <citation type="submission" date="2021-01" db="UniProtKB">
        <authorList>
            <consortium name="EnsemblMetazoa"/>
        </authorList>
    </citation>
    <scope>IDENTIFICATION</scope>
</reference>
<evidence type="ECO:0000256" key="4">
    <source>
        <dbReference type="SAM" id="Phobius"/>
    </source>
</evidence>
<dbReference type="PANTHER" id="PTHR24346:SF84">
    <property type="entry name" value="TESTIS SPECIFIC SERINE KINASE 5"/>
    <property type="match status" value="1"/>
</dbReference>
<keyword evidence="4" id="KW-0472">Membrane</keyword>
<feature type="domain" description="Protein kinase" evidence="5">
    <location>
        <begin position="17"/>
        <end position="320"/>
    </location>
</feature>
<dbReference type="InterPro" id="IPR011009">
    <property type="entry name" value="Kinase-like_dom_sf"/>
</dbReference>
<dbReference type="Pfam" id="PF00069">
    <property type="entry name" value="Pkinase"/>
    <property type="match status" value="2"/>
</dbReference>
<name>A0A7M7P6P2_STRPU</name>
<keyword evidence="4" id="KW-1133">Transmembrane helix</keyword>
<feature type="region of interest" description="Disordered" evidence="3">
    <location>
        <begin position="385"/>
        <end position="418"/>
    </location>
</feature>
<evidence type="ECO:0000256" key="2">
    <source>
        <dbReference type="ARBA" id="ARBA00022840"/>
    </source>
</evidence>